<evidence type="ECO:0000313" key="1">
    <source>
        <dbReference type="EMBL" id="WIM97687.1"/>
    </source>
</evidence>
<sequence>MTNSTSHHGHTPGLDNRITAAIQHSAAVQAQIAAALHSISHRPAPTTRRRVAHRHPSAAHLLVLGRALISWRHR</sequence>
<reference evidence="1 2" key="1">
    <citation type="submission" date="2023-06" db="EMBL/GenBank/DDBJ databases">
        <authorList>
            <person name="Yushchuk O."/>
            <person name="Binda E."/>
            <person name="Ruckert-Reed C."/>
            <person name="Fedorenko V."/>
            <person name="Kalinowski J."/>
            <person name="Marinelli F."/>
        </authorList>
    </citation>
    <scope>NUCLEOTIDE SEQUENCE [LARGE SCALE GENOMIC DNA]</scope>
    <source>
        <strain evidence="1 2">NRRL 3884</strain>
    </source>
</reference>
<keyword evidence="2" id="KW-1185">Reference proteome</keyword>
<protein>
    <submittedName>
        <fullName evidence="1">Uncharacterized protein</fullName>
    </submittedName>
</protein>
<dbReference type="EMBL" id="CP126980">
    <property type="protein sequence ID" value="WIM97687.1"/>
    <property type="molecule type" value="Genomic_DNA"/>
</dbReference>
<proteinExistence type="predicted"/>
<organism evidence="1 2">
    <name type="scientific">Actinoplanes oblitus</name>
    <dbReference type="NCBI Taxonomy" id="3040509"/>
    <lineage>
        <taxon>Bacteria</taxon>
        <taxon>Bacillati</taxon>
        <taxon>Actinomycetota</taxon>
        <taxon>Actinomycetes</taxon>
        <taxon>Micromonosporales</taxon>
        <taxon>Micromonosporaceae</taxon>
        <taxon>Actinoplanes</taxon>
    </lineage>
</organism>
<gene>
    <name evidence="1" type="ORF">ACTOB_001235</name>
</gene>
<dbReference type="Proteomes" id="UP001240150">
    <property type="component" value="Chromosome"/>
</dbReference>
<accession>A0ABY8WJQ0</accession>
<dbReference type="RefSeq" id="WP_284919083.1">
    <property type="nucleotide sequence ID" value="NZ_CP126980.1"/>
</dbReference>
<evidence type="ECO:0000313" key="2">
    <source>
        <dbReference type="Proteomes" id="UP001240150"/>
    </source>
</evidence>
<name>A0ABY8WJQ0_9ACTN</name>